<evidence type="ECO:0000256" key="14">
    <source>
        <dbReference type="PIRSR" id="PIRSR000114-1"/>
    </source>
</evidence>
<comment type="pathway">
    <text evidence="13">Membrane lipid metabolism; glycerophospholipid metabolism.</text>
</comment>
<feature type="binding site" evidence="13">
    <location>
        <position position="147"/>
    </location>
    <ligand>
        <name>sn-glycerol 3-phosphate</name>
        <dbReference type="ChEBI" id="CHEBI:57597"/>
    </ligand>
</feature>
<feature type="binding site" evidence="15">
    <location>
        <begin position="266"/>
        <end position="267"/>
    </location>
    <ligand>
        <name>substrate</name>
    </ligand>
</feature>
<dbReference type="GO" id="GO:0008654">
    <property type="term" value="P:phospholipid biosynthetic process"/>
    <property type="evidence" value="ECO:0007669"/>
    <property type="project" value="UniProtKB-KW"/>
</dbReference>
<keyword evidence="13" id="KW-0963">Cytoplasm</keyword>
<feature type="binding site" evidence="13">
    <location>
        <position position="21"/>
    </location>
    <ligand>
        <name>NADPH</name>
        <dbReference type="ChEBI" id="CHEBI:57783"/>
    </ligand>
</feature>
<dbReference type="InterPro" id="IPR006168">
    <property type="entry name" value="G3P_DH_NAD-dep"/>
</dbReference>
<dbReference type="GO" id="GO:0046168">
    <property type="term" value="P:glycerol-3-phosphate catabolic process"/>
    <property type="evidence" value="ECO:0007669"/>
    <property type="project" value="InterPro"/>
</dbReference>
<feature type="binding site" evidence="13">
    <location>
        <position position="266"/>
    </location>
    <ligand>
        <name>NADPH</name>
        <dbReference type="ChEBI" id="CHEBI:57783"/>
    </ligand>
</feature>
<dbReference type="GO" id="GO:0005975">
    <property type="term" value="P:carbohydrate metabolic process"/>
    <property type="evidence" value="ECO:0007669"/>
    <property type="project" value="InterPro"/>
</dbReference>
<dbReference type="GO" id="GO:0047952">
    <property type="term" value="F:glycerol-3-phosphate dehydrogenase [NAD(P)+] activity"/>
    <property type="evidence" value="ECO:0007669"/>
    <property type="project" value="UniProtKB-UniRule"/>
</dbReference>
<dbReference type="PIRSF" id="PIRSF000114">
    <property type="entry name" value="Glycerol-3-P_dh"/>
    <property type="match status" value="1"/>
</dbReference>
<keyword evidence="6 13" id="KW-0443">Lipid metabolism</keyword>
<evidence type="ECO:0000256" key="6">
    <source>
        <dbReference type="ARBA" id="ARBA00023098"/>
    </source>
</evidence>
<comment type="catalytic activity">
    <reaction evidence="9">
        <text>sn-glycerol 3-phosphate + NADP(+) = dihydroxyacetone phosphate + NADPH + H(+)</text>
        <dbReference type="Rhea" id="RHEA:11096"/>
        <dbReference type="ChEBI" id="CHEBI:15378"/>
        <dbReference type="ChEBI" id="CHEBI:57597"/>
        <dbReference type="ChEBI" id="CHEBI:57642"/>
        <dbReference type="ChEBI" id="CHEBI:57783"/>
        <dbReference type="ChEBI" id="CHEBI:58349"/>
        <dbReference type="EC" id="1.1.1.94"/>
    </reaction>
    <physiologicalReaction direction="right-to-left" evidence="9">
        <dbReference type="Rhea" id="RHEA:11098"/>
    </physiologicalReaction>
</comment>
<comment type="similarity">
    <text evidence="1 13 17">Belongs to the NAD-dependent glycerol-3-phosphate dehydrogenase family.</text>
</comment>
<feature type="binding site" evidence="13">
    <location>
        <position position="149"/>
    </location>
    <ligand>
        <name>sn-glycerol 3-phosphate</name>
        <dbReference type="ChEBI" id="CHEBI:57597"/>
    </ligand>
</feature>
<dbReference type="Gene3D" id="1.10.1040.10">
    <property type="entry name" value="N-(1-d-carboxylethyl)-l-norvaline Dehydrogenase, domain 2"/>
    <property type="match status" value="1"/>
</dbReference>
<dbReference type="AlphaFoldDB" id="A0A942TK10"/>
<keyword evidence="4 13" id="KW-0560">Oxidoreductase</keyword>
<proteinExistence type="inferred from homology"/>
<dbReference type="GO" id="GO:0051287">
    <property type="term" value="F:NAD binding"/>
    <property type="evidence" value="ECO:0007669"/>
    <property type="project" value="InterPro"/>
</dbReference>
<evidence type="ECO:0000256" key="9">
    <source>
        <dbReference type="ARBA" id="ARBA00052716"/>
    </source>
</evidence>
<dbReference type="SUPFAM" id="SSF48179">
    <property type="entry name" value="6-phosphogluconate dehydrogenase C-terminal domain-like"/>
    <property type="match status" value="1"/>
</dbReference>
<evidence type="ECO:0000256" key="1">
    <source>
        <dbReference type="ARBA" id="ARBA00011009"/>
    </source>
</evidence>
<dbReference type="FunFam" id="1.10.1040.10:FF:000001">
    <property type="entry name" value="Glycerol-3-phosphate dehydrogenase [NAD(P)+]"/>
    <property type="match status" value="1"/>
</dbReference>
<evidence type="ECO:0000259" key="19">
    <source>
        <dbReference type="Pfam" id="PF07479"/>
    </source>
</evidence>
<comment type="catalytic activity">
    <reaction evidence="13">
        <text>sn-glycerol 3-phosphate + NAD(+) = dihydroxyacetone phosphate + NADH + H(+)</text>
        <dbReference type="Rhea" id="RHEA:11092"/>
        <dbReference type="ChEBI" id="CHEBI:15378"/>
        <dbReference type="ChEBI" id="CHEBI:57540"/>
        <dbReference type="ChEBI" id="CHEBI:57597"/>
        <dbReference type="ChEBI" id="CHEBI:57642"/>
        <dbReference type="ChEBI" id="CHEBI:57945"/>
        <dbReference type="EC" id="1.1.1.94"/>
    </reaction>
</comment>
<feature type="binding site" evidence="13">
    <location>
        <position position="267"/>
    </location>
    <ligand>
        <name>sn-glycerol 3-phosphate</name>
        <dbReference type="ChEBI" id="CHEBI:57597"/>
    </ligand>
</feature>
<feature type="binding site" evidence="13">
    <location>
        <position position="116"/>
    </location>
    <ligand>
        <name>NADPH</name>
        <dbReference type="ChEBI" id="CHEBI:57783"/>
    </ligand>
</feature>
<comment type="function">
    <text evidence="13">Catalyzes the reduction of the glycolytic intermediate dihydroxyacetone phosphate (DHAP) to sn-glycerol 3-phosphate (G3P), the key precursor for phospholipid synthesis.</text>
</comment>
<dbReference type="InterPro" id="IPR006109">
    <property type="entry name" value="G3P_DH_NAD-dep_C"/>
</dbReference>
<dbReference type="HAMAP" id="MF_00394">
    <property type="entry name" value="NAD_Glyc3P_dehydrog"/>
    <property type="match status" value="1"/>
</dbReference>
<feature type="binding site" evidence="13">
    <location>
        <position position="266"/>
    </location>
    <ligand>
        <name>sn-glycerol 3-phosphate</name>
        <dbReference type="ChEBI" id="CHEBI:57597"/>
    </ligand>
</feature>
<feature type="binding site" evidence="13">
    <location>
        <position position="292"/>
    </location>
    <ligand>
        <name>NADPH</name>
        <dbReference type="ChEBI" id="CHEBI:57783"/>
    </ligand>
</feature>
<evidence type="ECO:0000256" key="13">
    <source>
        <dbReference type="HAMAP-Rule" id="MF_00394"/>
    </source>
</evidence>
<organism evidence="20 21">
    <name type="scientific">Lederbergia citrisecunda</name>
    <dbReference type="NCBI Taxonomy" id="2833583"/>
    <lineage>
        <taxon>Bacteria</taxon>
        <taxon>Bacillati</taxon>
        <taxon>Bacillota</taxon>
        <taxon>Bacilli</taxon>
        <taxon>Bacillales</taxon>
        <taxon>Bacillaceae</taxon>
        <taxon>Lederbergia</taxon>
    </lineage>
</organism>
<name>A0A942TK10_9BACI</name>
<evidence type="ECO:0000256" key="16">
    <source>
        <dbReference type="PIRSR" id="PIRSR000114-3"/>
    </source>
</evidence>
<keyword evidence="3 13" id="KW-0521">NADP</keyword>
<evidence type="ECO:0000256" key="10">
    <source>
        <dbReference type="ARBA" id="ARBA00066687"/>
    </source>
</evidence>
<feature type="binding site" evidence="13">
    <location>
        <position position="151"/>
    </location>
    <ligand>
        <name>NADPH</name>
        <dbReference type="ChEBI" id="CHEBI:57783"/>
    </ligand>
</feature>
<sequence length="357" mass="39250">MKVVINLNNEKETVAVIGAGSWGTALALVLADNEHSIQLWTRNEEQKDEINHDHTNQKYLPGINLPELITAYTSLEDALNGIETVVLAVPTKAIRQTLREIIKFQMQPLTFVHVSKGIEPDSLLRISEMIDEEIPKRILKDIVVLSGPSHAEEVSLRHPTTVAVSSKNMEAAEKIQDLFMNQNFRVYTNPDLIGVEIGGALKNIIALAAGISDGLGYGDNAKAALITRGLAEISRLGTKMGANPLTFSGLAGIGDLIVTCTSVHSRNWRAGNMLGKGQKLEDVLNNMGMVVEGVRTTKAAYQLAHKYNCRMPITEILHHILFNDVNAKEAGEQLMARLKTNEMEDLVDILSEQMEQL</sequence>
<dbReference type="SUPFAM" id="SSF51735">
    <property type="entry name" value="NAD(P)-binding Rossmann-fold domains"/>
    <property type="match status" value="1"/>
</dbReference>
<dbReference type="GO" id="GO:0005829">
    <property type="term" value="C:cytosol"/>
    <property type="evidence" value="ECO:0007669"/>
    <property type="project" value="TreeGrafter"/>
</dbReference>
<dbReference type="InterPro" id="IPR011128">
    <property type="entry name" value="G3P_DH_NAD-dep_N"/>
</dbReference>
<dbReference type="RefSeq" id="WP_213110191.1">
    <property type="nucleotide sequence ID" value="NZ_JAGYPJ010000001.1"/>
</dbReference>
<comment type="caution">
    <text evidence="20">The sequence shown here is derived from an EMBL/GenBank/DDBJ whole genome shotgun (WGS) entry which is preliminary data.</text>
</comment>
<feature type="binding site" evidence="13">
    <location>
        <position position="42"/>
    </location>
    <ligand>
        <name>NADPH</name>
        <dbReference type="ChEBI" id="CHEBI:57783"/>
    </ligand>
</feature>
<dbReference type="NCBIfam" id="NF000941">
    <property type="entry name" value="PRK00094.1-3"/>
    <property type="match status" value="1"/>
</dbReference>
<accession>A0A942TK10</accession>
<feature type="binding site" evidence="13">
    <location>
        <position position="202"/>
    </location>
    <ligand>
        <name>sn-glycerol 3-phosphate</name>
        <dbReference type="ChEBI" id="CHEBI:57597"/>
    </ligand>
</feature>
<evidence type="ECO:0000256" key="15">
    <source>
        <dbReference type="PIRSR" id="PIRSR000114-2"/>
    </source>
</evidence>
<feature type="binding site" evidence="13">
    <location>
        <position position="59"/>
    </location>
    <ligand>
        <name>NADPH</name>
        <dbReference type="ChEBI" id="CHEBI:57783"/>
    </ligand>
</feature>
<protein>
    <recommendedName>
        <fullName evidence="11 13">Glycerol-3-phosphate dehydrogenase [NAD(P)+]</fullName>
        <ecNumber evidence="10 13">1.1.1.94</ecNumber>
    </recommendedName>
    <alternativeName>
        <fullName evidence="13">NAD(P)(+)-dependent glycerol-3-phosphate dehydrogenase</fullName>
    </alternativeName>
    <alternativeName>
        <fullName evidence="12 13">NAD(P)H-dependent dihydroxyacetone-phosphate reductase</fullName>
    </alternativeName>
</protein>
<keyword evidence="21" id="KW-1185">Reference proteome</keyword>
<feature type="binding site" evidence="13">
    <location>
        <position position="116"/>
    </location>
    <ligand>
        <name>sn-glycerol 3-phosphate</name>
        <dbReference type="ChEBI" id="CHEBI:57597"/>
    </ligand>
</feature>
<evidence type="ECO:0000313" key="20">
    <source>
        <dbReference type="EMBL" id="MBS4199515.1"/>
    </source>
</evidence>
<dbReference type="Proteomes" id="UP000682713">
    <property type="component" value="Unassembled WGS sequence"/>
</dbReference>
<keyword evidence="5 13" id="KW-0520">NAD</keyword>
<evidence type="ECO:0000259" key="18">
    <source>
        <dbReference type="Pfam" id="PF01210"/>
    </source>
</evidence>
<feature type="binding site" evidence="13">
    <location>
        <position position="22"/>
    </location>
    <ligand>
        <name>NADPH</name>
        <dbReference type="ChEBI" id="CHEBI:57783"/>
    </ligand>
</feature>
<feature type="binding site" evidence="15">
    <location>
        <position position="116"/>
    </location>
    <ligand>
        <name>substrate</name>
    </ligand>
</feature>
<keyword evidence="8 13" id="KW-1208">Phospholipid metabolism</keyword>
<dbReference type="InterPro" id="IPR013328">
    <property type="entry name" value="6PGD_dom2"/>
</dbReference>
<dbReference type="PANTHER" id="PTHR11728:SF1">
    <property type="entry name" value="GLYCEROL-3-PHOSPHATE DEHYDROGENASE [NAD(+)] 2, CHLOROPLASTIC"/>
    <property type="match status" value="1"/>
</dbReference>
<keyword evidence="2 13" id="KW-0444">Lipid biosynthesis</keyword>
<feature type="binding site" evidence="13">
    <location>
        <position position="265"/>
    </location>
    <ligand>
        <name>sn-glycerol 3-phosphate</name>
        <dbReference type="ChEBI" id="CHEBI:57597"/>
    </ligand>
</feature>
<evidence type="ECO:0000256" key="12">
    <source>
        <dbReference type="ARBA" id="ARBA00080511"/>
    </source>
</evidence>
<comment type="caution">
    <text evidence="13">Lacks conserved residue(s) required for the propagation of feature annotation.</text>
</comment>
<dbReference type="Pfam" id="PF01210">
    <property type="entry name" value="NAD_Gly3P_dh_N"/>
    <property type="match status" value="1"/>
</dbReference>
<dbReference type="GO" id="GO:0046167">
    <property type="term" value="P:glycerol-3-phosphate biosynthetic process"/>
    <property type="evidence" value="ECO:0007669"/>
    <property type="project" value="UniProtKB-UniRule"/>
</dbReference>
<evidence type="ECO:0000256" key="3">
    <source>
        <dbReference type="ARBA" id="ARBA00022857"/>
    </source>
</evidence>
<evidence type="ECO:0000256" key="11">
    <source>
        <dbReference type="ARBA" id="ARBA00069372"/>
    </source>
</evidence>
<dbReference type="GO" id="GO:0006650">
    <property type="term" value="P:glycerophospholipid metabolic process"/>
    <property type="evidence" value="ECO:0007669"/>
    <property type="project" value="UniProtKB-UniRule"/>
</dbReference>
<feature type="binding site" evidence="16">
    <location>
        <position position="151"/>
    </location>
    <ligand>
        <name>NAD(+)</name>
        <dbReference type="ChEBI" id="CHEBI:57540"/>
    </ligand>
</feature>
<gene>
    <name evidence="13" type="primary">gpsA</name>
    <name evidence="20" type="ORF">KHA93_07600</name>
</gene>
<keyword evidence="7 13" id="KW-0594">Phospholipid biosynthesis</keyword>
<comment type="subcellular location">
    <subcellularLocation>
        <location evidence="13">Cytoplasm</location>
    </subcellularLocation>
</comment>
<feature type="active site" description="Proton acceptor" evidence="13 14">
    <location>
        <position position="202"/>
    </location>
</feature>
<feature type="domain" description="Glycerol-3-phosphate dehydrogenase NAD-dependent C-terminal" evidence="19">
    <location>
        <begin position="191"/>
        <end position="330"/>
    </location>
</feature>
<evidence type="ECO:0000256" key="5">
    <source>
        <dbReference type="ARBA" id="ARBA00023027"/>
    </source>
</evidence>
<evidence type="ECO:0000256" key="2">
    <source>
        <dbReference type="ARBA" id="ARBA00022516"/>
    </source>
</evidence>
<keyword evidence="13" id="KW-0547">Nucleotide-binding</keyword>
<dbReference type="InterPro" id="IPR036291">
    <property type="entry name" value="NAD(P)-bd_dom_sf"/>
</dbReference>
<dbReference type="FunFam" id="3.40.50.720:FF:000019">
    <property type="entry name" value="Glycerol-3-phosphate dehydrogenase [NAD(P)+]"/>
    <property type="match status" value="1"/>
</dbReference>
<evidence type="ECO:0000256" key="7">
    <source>
        <dbReference type="ARBA" id="ARBA00023209"/>
    </source>
</evidence>
<dbReference type="PRINTS" id="PR00077">
    <property type="entry name" value="GPDHDRGNASE"/>
</dbReference>
<reference evidence="20 21" key="1">
    <citation type="submission" date="2021-05" db="EMBL/GenBank/DDBJ databases">
        <title>Novel Bacillus species.</title>
        <authorList>
            <person name="Liu G."/>
        </authorList>
    </citation>
    <scope>NUCLEOTIDE SEQUENCE [LARGE SCALE GENOMIC DNA]</scope>
    <source>
        <strain evidence="20 21">FJAT-49732</strain>
    </source>
</reference>
<dbReference type="EMBL" id="JAGYPJ010000001">
    <property type="protein sequence ID" value="MBS4199515.1"/>
    <property type="molecule type" value="Genomic_DNA"/>
</dbReference>
<evidence type="ECO:0000256" key="4">
    <source>
        <dbReference type="ARBA" id="ARBA00023002"/>
    </source>
</evidence>
<dbReference type="NCBIfam" id="NF000942">
    <property type="entry name" value="PRK00094.1-4"/>
    <property type="match status" value="1"/>
</dbReference>
<evidence type="ECO:0000256" key="17">
    <source>
        <dbReference type="RuleBase" id="RU000437"/>
    </source>
</evidence>
<feature type="binding site" evidence="16">
    <location>
        <position position="266"/>
    </location>
    <ligand>
        <name>NAD(+)</name>
        <dbReference type="ChEBI" id="CHEBI:57540"/>
    </ligand>
</feature>
<dbReference type="NCBIfam" id="NF000940">
    <property type="entry name" value="PRK00094.1-2"/>
    <property type="match status" value="1"/>
</dbReference>
<feature type="binding site" evidence="13">
    <location>
        <position position="255"/>
    </location>
    <ligand>
        <name>sn-glycerol 3-phosphate</name>
        <dbReference type="ChEBI" id="CHEBI:57597"/>
    </ligand>
</feature>
<dbReference type="Gene3D" id="3.40.50.720">
    <property type="entry name" value="NAD(P)-binding Rossmann-like Domain"/>
    <property type="match status" value="1"/>
</dbReference>
<feature type="binding site" evidence="13">
    <location>
        <position position="290"/>
    </location>
    <ligand>
        <name>NADPH</name>
        <dbReference type="ChEBI" id="CHEBI:57783"/>
    </ligand>
</feature>
<feature type="domain" description="Glycerol-3-phosphate dehydrogenase NAD-dependent N-terminal" evidence="18">
    <location>
        <begin position="14"/>
        <end position="172"/>
    </location>
</feature>
<evidence type="ECO:0000313" key="21">
    <source>
        <dbReference type="Proteomes" id="UP000682713"/>
    </source>
</evidence>
<dbReference type="Pfam" id="PF07479">
    <property type="entry name" value="NAD_Gly3P_dh_C"/>
    <property type="match status" value="1"/>
</dbReference>
<dbReference type="EC" id="1.1.1.94" evidence="10 13"/>
<dbReference type="PROSITE" id="PS00957">
    <property type="entry name" value="NAD_G3PDH"/>
    <property type="match status" value="1"/>
</dbReference>
<evidence type="ECO:0000256" key="8">
    <source>
        <dbReference type="ARBA" id="ARBA00023264"/>
    </source>
</evidence>
<feature type="binding site" evidence="16">
    <location>
        <begin position="18"/>
        <end position="23"/>
    </location>
    <ligand>
        <name>NAD(+)</name>
        <dbReference type="ChEBI" id="CHEBI:57540"/>
    </ligand>
</feature>
<dbReference type="InterPro" id="IPR008927">
    <property type="entry name" value="6-PGluconate_DH-like_C_sf"/>
</dbReference>
<dbReference type="PANTHER" id="PTHR11728">
    <property type="entry name" value="GLYCEROL-3-PHOSPHATE DEHYDROGENASE"/>
    <property type="match status" value="1"/>
</dbReference>